<dbReference type="STRING" id="4572.M7ZUA3"/>
<sequence length="111" mass="12883">MRKRCADEKQLVQLKFGLPDCQPQALFALCTGASSDPTLKVYTAKNVTEELERAKREFLQAGVVYRRKRSHKHAYTHPYERTHVYPTLMSTSEKLSRHIILRFYEVIVGIS</sequence>
<dbReference type="InterPro" id="IPR006869">
    <property type="entry name" value="DUF547"/>
</dbReference>
<dbReference type="EMBL" id="KD217357">
    <property type="protein sequence ID" value="EMS51684.1"/>
    <property type="molecule type" value="Genomic_DNA"/>
</dbReference>
<proteinExistence type="predicted"/>
<protein>
    <recommendedName>
        <fullName evidence="1">DUF547 domain-containing protein</fullName>
    </recommendedName>
</protein>
<dbReference type="PANTHER" id="PTHR23054:SF26">
    <property type="entry name" value="ELECTRON TRANSPORTER"/>
    <property type="match status" value="1"/>
</dbReference>
<evidence type="ECO:0000313" key="2">
    <source>
        <dbReference type="EMBL" id="EMS51684.1"/>
    </source>
</evidence>
<accession>M7ZUA3</accession>
<gene>
    <name evidence="2" type="ORF">TRIUR3_07755</name>
</gene>
<name>M7ZUA3_TRIUA</name>
<evidence type="ECO:0000259" key="1">
    <source>
        <dbReference type="Pfam" id="PF04784"/>
    </source>
</evidence>
<feature type="domain" description="DUF547" evidence="1">
    <location>
        <begin position="9"/>
        <end position="59"/>
    </location>
</feature>
<dbReference type="AlphaFoldDB" id="M7ZUA3"/>
<reference evidence="2" key="1">
    <citation type="journal article" date="2013" name="Nature">
        <title>Draft genome of the wheat A-genome progenitor Triticum urartu.</title>
        <authorList>
            <person name="Ling H.Q."/>
            <person name="Zhao S."/>
            <person name="Liu D."/>
            <person name="Wang J."/>
            <person name="Sun H."/>
            <person name="Zhang C."/>
            <person name="Fan H."/>
            <person name="Li D."/>
            <person name="Dong L."/>
            <person name="Tao Y."/>
            <person name="Gao C."/>
            <person name="Wu H."/>
            <person name="Li Y."/>
            <person name="Cui Y."/>
            <person name="Guo X."/>
            <person name="Zheng S."/>
            <person name="Wang B."/>
            <person name="Yu K."/>
            <person name="Liang Q."/>
            <person name="Yang W."/>
            <person name="Lou X."/>
            <person name="Chen J."/>
            <person name="Feng M."/>
            <person name="Jian J."/>
            <person name="Zhang X."/>
            <person name="Luo G."/>
            <person name="Jiang Y."/>
            <person name="Liu J."/>
            <person name="Wang Z."/>
            <person name="Sha Y."/>
            <person name="Zhang B."/>
            <person name="Wu H."/>
            <person name="Tang D."/>
            <person name="Shen Q."/>
            <person name="Xue P."/>
            <person name="Zou S."/>
            <person name="Wang X."/>
            <person name="Liu X."/>
            <person name="Wang F."/>
            <person name="Yang Y."/>
            <person name="An X."/>
            <person name="Dong Z."/>
            <person name="Zhang K."/>
            <person name="Zhang X."/>
            <person name="Luo M.C."/>
            <person name="Dvorak J."/>
            <person name="Tong Y."/>
            <person name="Wang J."/>
            <person name="Yang H."/>
            <person name="Li Z."/>
            <person name="Wang D."/>
            <person name="Zhang A."/>
            <person name="Wang J."/>
        </authorList>
    </citation>
    <scope>NUCLEOTIDE SEQUENCE</scope>
</reference>
<organism evidence="2">
    <name type="scientific">Triticum urartu</name>
    <name type="common">Red wild einkorn</name>
    <name type="synonym">Crithodium urartu</name>
    <dbReference type="NCBI Taxonomy" id="4572"/>
    <lineage>
        <taxon>Eukaryota</taxon>
        <taxon>Viridiplantae</taxon>
        <taxon>Streptophyta</taxon>
        <taxon>Embryophyta</taxon>
        <taxon>Tracheophyta</taxon>
        <taxon>Spermatophyta</taxon>
        <taxon>Magnoliopsida</taxon>
        <taxon>Liliopsida</taxon>
        <taxon>Poales</taxon>
        <taxon>Poaceae</taxon>
        <taxon>BOP clade</taxon>
        <taxon>Pooideae</taxon>
        <taxon>Triticodae</taxon>
        <taxon>Triticeae</taxon>
        <taxon>Triticinae</taxon>
        <taxon>Triticum</taxon>
    </lineage>
</organism>
<dbReference type="Pfam" id="PF04784">
    <property type="entry name" value="DUF547"/>
    <property type="match status" value="1"/>
</dbReference>
<dbReference type="PANTHER" id="PTHR23054">
    <property type="entry name" value="TERNARY COMPLEX FACTOR MIP1, LEUCINE-ZIPPER-RELATED"/>
    <property type="match status" value="1"/>
</dbReference>
<dbReference type="eggNOG" id="ENOG502QQTA">
    <property type="taxonomic scope" value="Eukaryota"/>
</dbReference>